<name>A0A6P3W863_CLUHA</name>
<dbReference type="InterPro" id="IPR036770">
    <property type="entry name" value="Ankyrin_rpt-contain_sf"/>
</dbReference>
<dbReference type="GO" id="GO:2000045">
    <property type="term" value="P:regulation of G1/S transition of mitotic cell cycle"/>
    <property type="evidence" value="ECO:0007669"/>
    <property type="project" value="TreeGrafter"/>
</dbReference>
<dbReference type="Pfam" id="PF00023">
    <property type="entry name" value="Ank"/>
    <property type="match status" value="1"/>
</dbReference>
<reference evidence="6" key="1">
    <citation type="submission" date="2025-08" db="UniProtKB">
        <authorList>
            <consortium name="RefSeq"/>
        </authorList>
    </citation>
    <scope>IDENTIFICATION</scope>
</reference>
<feature type="region of interest" description="Disordered" evidence="4">
    <location>
        <begin position="238"/>
        <end position="269"/>
    </location>
</feature>
<dbReference type="PANTHER" id="PTHR24201:SF8">
    <property type="entry name" value="CYCLIN-DEPENDENT KINASE 4 INHIBITOR B"/>
    <property type="match status" value="1"/>
</dbReference>
<dbReference type="RefSeq" id="XP_012692107.1">
    <property type="nucleotide sequence ID" value="XM_012836653.3"/>
</dbReference>
<dbReference type="Gene3D" id="1.25.40.20">
    <property type="entry name" value="Ankyrin repeat-containing domain"/>
    <property type="match status" value="2"/>
</dbReference>
<dbReference type="SMART" id="SM00248">
    <property type="entry name" value="ANK"/>
    <property type="match status" value="4"/>
</dbReference>
<dbReference type="GO" id="GO:0019901">
    <property type="term" value="F:protein kinase binding"/>
    <property type="evidence" value="ECO:0007669"/>
    <property type="project" value="TreeGrafter"/>
</dbReference>
<feature type="region of interest" description="Disordered" evidence="4">
    <location>
        <begin position="378"/>
        <end position="419"/>
    </location>
</feature>
<dbReference type="KEGG" id="char:105908176"/>
<evidence type="ECO:0000256" key="3">
    <source>
        <dbReference type="PROSITE-ProRule" id="PRU00023"/>
    </source>
</evidence>
<accession>A0A6P3W863</accession>
<dbReference type="InterPro" id="IPR002110">
    <property type="entry name" value="Ankyrin_rpt"/>
</dbReference>
<proteinExistence type="predicted"/>
<evidence type="ECO:0000313" key="5">
    <source>
        <dbReference type="Proteomes" id="UP000515152"/>
    </source>
</evidence>
<dbReference type="InterPro" id="IPR050776">
    <property type="entry name" value="Ank_Repeat/CDKN_Inhibitor"/>
</dbReference>
<protein>
    <submittedName>
        <fullName evidence="6">Uncharacterized protein LOC105908176</fullName>
    </submittedName>
</protein>
<dbReference type="SUPFAM" id="SSF48403">
    <property type="entry name" value="Ankyrin repeat"/>
    <property type="match status" value="1"/>
</dbReference>
<organism evidence="5 6">
    <name type="scientific">Clupea harengus</name>
    <name type="common">Atlantic herring</name>
    <dbReference type="NCBI Taxonomy" id="7950"/>
    <lineage>
        <taxon>Eukaryota</taxon>
        <taxon>Metazoa</taxon>
        <taxon>Chordata</taxon>
        <taxon>Craniata</taxon>
        <taxon>Vertebrata</taxon>
        <taxon>Euteleostomi</taxon>
        <taxon>Actinopterygii</taxon>
        <taxon>Neopterygii</taxon>
        <taxon>Teleostei</taxon>
        <taxon>Clupei</taxon>
        <taxon>Clupeiformes</taxon>
        <taxon>Clupeoidei</taxon>
        <taxon>Clupeidae</taxon>
        <taxon>Clupea</taxon>
    </lineage>
</organism>
<feature type="repeat" description="ANK" evidence="3">
    <location>
        <begin position="83"/>
        <end position="115"/>
    </location>
</feature>
<dbReference type="GO" id="GO:0005634">
    <property type="term" value="C:nucleus"/>
    <property type="evidence" value="ECO:0007669"/>
    <property type="project" value="TreeGrafter"/>
</dbReference>
<evidence type="ECO:0000313" key="6">
    <source>
        <dbReference type="RefSeq" id="XP_012692107.1"/>
    </source>
</evidence>
<dbReference type="PROSITE" id="PS50297">
    <property type="entry name" value="ANK_REP_REGION"/>
    <property type="match status" value="2"/>
</dbReference>
<dbReference type="GO" id="GO:0004861">
    <property type="term" value="F:cyclin-dependent protein serine/threonine kinase inhibitor activity"/>
    <property type="evidence" value="ECO:0007669"/>
    <property type="project" value="TreeGrafter"/>
</dbReference>
<dbReference type="GeneID" id="105908176"/>
<gene>
    <name evidence="6" type="primary">LOC105908176</name>
</gene>
<keyword evidence="1" id="KW-0677">Repeat</keyword>
<feature type="compositionally biased region" description="Basic and acidic residues" evidence="4">
    <location>
        <begin position="292"/>
        <end position="311"/>
    </location>
</feature>
<dbReference type="GO" id="GO:0008285">
    <property type="term" value="P:negative regulation of cell population proliferation"/>
    <property type="evidence" value="ECO:0007669"/>
    <property type="project" value="TreeGrafter"/>
</dbReference>
<dbReference type="PANTHER" id="PTHR24201">
    <property type="entry name" value="ANK_REP_REGION DOMAIN-CONTAINING PROTEIN"/>
    <property type="match status" value="1"/>
</dbReference>
<evidence type="ECO:0000256" key="4">
    <source>
        <dbReference type="SAM" id="MobiDB-lite"/>
    </source>
</evidence>
<dbReference type="Proteomes" id="UP000515152">
    <property type="component" value="Chromosome 14"/>
</dbReference>
<feature type="repeat" description="ANK" evidence="3">
    <location>
        <begin position="46"/>
        <end position="82"/>
    </location>
</feature>
<feature type="region of interest" description="Disordered" evidence="4">
    <location>
        <begin position="292"/>
        <end position="316"/>
    </location>
</feature>
<dbReference type="OrthoDB" id="5406014at2759"/>
<evidence type="ECO:0000256" key="1">
    <source>
        <dbReference type="ARBA" id="ARBA00022737"/>
    </source>
</evidence>
<keyword evidence="5" id="KW-1185">Reference proteome</keyword>
<keyword evidence="2 3" id="KW-0040">ANK repeat</keyword>
<dbReference type="PROSITE" id="PS50088">
    <property type="entry name" value="ANK_REPEAT"/>
    <property type="match status" value="2"/>
</dbReference>
<evidence type="ECO:0000256" key="2">
    <source>
        <dbReference type="ARBA" id="ARBA00023043"/>
    </source>
</evidence>
<feature type="region of interest" description="Disordered" evidence="4">
    <location>
        <begin position="181"/>
        <end position="202"/>
    </location>
</feature>
<dbReference type="GO" id="GO:0005737">
    <property type="term" value="C:cytoplasm"/>
    <property type="evidence" value="ECO:0007669"/>
    <property type="project" value="TreeGrafter"/>
</dbReference>
<sequence>MLRPKDLCQGSGTKTFLDAMHSGKLHLARFVLDALDGRIINSKTESGRTPLMFAASLQDSSARSKFTQLLLEKGADVNVKDEQGRTALSLACELGYLDVVKVLVQFNADPEITDTWGNSALMYAAFTGHNQVLEFLVRAFKRLGLRLDLTNRAGHSAIHVANYFGHSQCVQALNGPGRKDSGLGLGDSCKDPDGEPQGPNKLPKQVLERFSKQFHSKNEEPLPALFQRQVHVREDGFRTRFKRQPPSPERLANGQCPSSPSKNGFGEEDQNTLFNTKQIQNSMLRDTRVGKTTDFSQERGTRHDMGDRQEGNGHVPLWGKAKSFNLELLTARKQSYQGDVQDLRHSASKFKRASLQDEKTLMKIEYLEKIHKTRQSAINKDNPIKLAPLSNGSSHFQEENSSDDDDSKTDRKEAKGASFLMRRDALKRGSLPQIARQNKLLLHREEIQPETIAVRPPGYTGLGTRLLRRFTAPEFMRFVRDCSLGNGKGKISRSETFPLSHTHQRVSSQPSVDSISGVRCEFEGSPRCITNKN</sequence>
<dbReference type="Pfam" id="PF12796">
    <property type="entry name" value="Ank_2"/>
    <property type="match status" value="1"/>
</dbReference>
<dbReference type="AlphaFoldDB" id="A0A6P3W863"/>
<feature type="compositionally biased region" description="Basic and acidic residues" evidence="4">
    <location>
        <begin position="408"/>
        <end position="419"/>
    </location>
</feature>